<dbReference type="Proteomes" id="UP000886748">
    <property type="component" value="Unassembled WGS sequence"/>
</dbReference>
<comment type="caution">
    <text evidence="2">The sequence shown here is derived from an EMBL/GenBank/DDBJ whole genome shotgun (WGS) entry which is preliminary data.</text>
</comment>
<name>A0A9D1N1R2_9CLOT</name>
<accession>A0A9D1N1R2</accession>
<feature type="transmembrane region" description="Helical" evidence="1">
    <location>
        <begin position="59"/>
        <end position="80"/>
    </location>
</feature>
<evidence type="ECO:0000313" key="2">
    <source>
        <dbReference type="EMBL" id="HIU93172.1"/>
    </source>
</evidence>
<dbReference type="EMBL" id="DVOD01000060">
    <property type="protein sequence ID" value="HIU93172.1"/>
    <property type="molecule type" value="Genomic_DNA"/>
</dbReference>
<gene>
    <name evidence="2" type="ORF">IAD26_08590</name>
</gene>
<dbReference type="AlphaFoldDB" id="A0A9D1N1R2"/>
<evidence type="ECO:0000256" key="1">
    <source>
        <dbReference type="SAM" id="Phobius"/>
    </source>
</evidence>
<reference evidence="2" key="2">
    <citation type="journal article" date="2021" name="PeerJ">
        <title>Extensive microbial diversity within the chicken gut microbiome revealed by metagenomics and culture.</title>
        <authorList>
            <person name="Gilroy R."/>
            <person name="Ravi A."/>
            <person name="Getino M."/>
            <person name="Pursley I."/>
            <person name="Horton D.L."/>
            <person name="Alikhan N.F."/>
            <person name="Baker D."/>
            <person name="Gharbi K."/>
            <person name="Hall N."/>
            <person name="Watson M."/>
            <person name="Adriaenssens E.M."/>
            <person name="Foster-Nyarko E."/>
            <person name="Jarju S."/>
            <person name="Secka A."/>
            <person name="Antonio M."/>
            <person name="Oren A."/>
            <person name="Chaudhuri R.R."/>
            <person name="La Ragione R."/>
            <person name="Hildebrand F."/>
            <person name="Pallen M.J."/>
        </authorList>
    </citation>
    <scope>NUCLEOTIDE SEQUENCE</scope>
    <source>
        <strain evidence="2">CHK154-7741</strain>
    </source>
</reference>
<keyword evidence="1" id="KW-1133">Transmembrane helix</keyword>
<organism evidence="2 3">
    <name type="scientific">Candidatus Limenecus avicola</name>
    <dbReference type="NCBI Taxonomy" id="2840847"/>
    <lineage>
        <taxon>Bacteria</taxon>
        <taxon>Bacillati</taxon>
        <taxon>Bacillota</taxon>
        <taxon>Clostridia</taxon>
        <taxon>Eubacteriales</taxon>
        <taxon>Clostridiaceae</taxon>
        <taxon>Clostridiaceae incertae sedis</taxon>
        <taxon>Candidatus Limenecus</taxon>
    </lineage>
</organism>
<protein>
    <submittedName>
        <fullName evidence="2">Uncharacterized protein</fullName>
    </submittedName>
</protein>
<sequence>MTLLHKLCEALGKNNKPIYTVMAIACGKGTVRPILSITDKKESPDARKYAALRELMTEFIGVPTTLGLGLIGEGLAGMIAKKGSTKYKNANSVLSFLGICCAAGYFVPKFCNIGMPPIMKKLMPSYDPNAPAPGESMQQKNLDTISKAPDVIAQPSKPAFKSSSYIYRVSENSPYFRAGMRV</sequence>
<evidence type="ECO:0000313" key="3">
    <source>
        <dbReference type="Proteomes" id="UP000886748"/>
    </source>
</evidence>
<proteinExistence type="predicted"/>
<keyword evidence="1" id="KW-0812">Transmembrane</keyword>
<reference evidence="2" key="1">
    <citation type="submission" date="2020-10" db="EMBL/GenBank/DDBJ databases">
        <authorList>
            <person name="Gilroy R."/>
        </authorList>
    </citation>
    <scope>NUCLEOTIDE SEQUENCE</scope>
    <source>
        <strain evidence="2">CHK154-7741</strain>
    </source>
</reference>
<feature type="transmembrane region" description="Helical" evidence="1">
    <location>
        <begin position="92"/>
        <end position="111"/>
    </location>
</feature>
<keyword evidence="1" id="KW-0472">Membrane</keyword>